<organism evidence="2 3">
    <name type="scientific">Enterococcus lacertideformus</name>
    <dbReference type="NCBI Taxonomy" id="2771493"/>
    <lineage>
        <taxon>Bacteria</taxon>
        <taxon>Bacillati</taxon>
        <taxon>Bacillota</taxon>
        <taxon>Bacilli</taxon>
        <taxon>Lactobacillales</taxon>
        <taxon>Enterococcaceae</taxon>
        <taxon>Enterococcus</taxon>
    </lineage>
</organism>
<dbReference type="PANTHER" id="PTHR47129">
    <property type="entry name" value="QUINONE OXIDOREDUCTASE 2"/>
    <property type="match status" value="1"/>
</dbReference>
<protein>
    <submittedName>
        <fullName evidence="2">SDR family oxidoreductase</fullName>
    </submittedName>
</protein>
<evidence type="ECO:0000313" key="3">
    <source>
        <dbReference type="Proteomes" id="UP000637757"/>
    </source>
</evidence>
<dbReference type="Gene3D" id="3.90.25.10">
    <property type="entry name" value="UDP-galactose 4-epimerase, domain 1"/>
    <property type="match status" value="1"/>
</dbReference>
<feature type="domain" description="NAD(P)-binding" evidence="1">
    <location>
        <begin position="10"/>
        <end position="144"/>
    </location>
</feature>
<dbReference type="Gene3D" id="3.40.50.720">
    <property type="entry name" value="NAD(P)-binding Rossmann-like Domain"/>
    <property type="match status" value="1"/>
</dbReference>
<dbReference type="Proteomes" id="UP000637757">
    <property type="component" value="Unassembled WGS sequence"/>
</dbReference>
<evidence type="ECO:0000259" key="1">
    <source>
        <dbReference type="Pfam" id="PF13460"/>
    </source>
</evidence>
<dbReference type="InterPro" id="IPR052718">
    <property type="entry name" value="NmrA-type_oxidoreductase"/>
</dbReference>
<name>A0A931AWX1_9ENTE</name>
<gene>
    <name evidence="2" type="ORF">IC227_11195</name>
</gene>
<dbReference type="InterPro" id="IPR016040">
    <property type="entry name" value="NAD(P)-bd_dom"/>
</dbReference>
<evidence type="ECO:0000313" key="2">
    <source>
        <dbReference type="EMBL" id="MBF8808701.1"/>
    </source>
</evidence>
<keyword evidence="3" id="KW-1185">Reference proteome</keyword>
<dbReference type="CDD" id="cd05269">
    <property type="entry name" value="TMR_SDR_a"/>
    <property type="match status" value="1"/>
</dbReference>
<dbReference type="EMBL" id="JADAKE010000023">
    <property type="protein sequence ID" value="MBF8808701.1"/>
    <property type="molecule type" value="Genomic_DNA"/>
</dbReference>
<comment type="caution">
    <text evidence="2">The sequence shown here is derived from an EMBL/GenBank/DDBJ whole genome shotgun (WGS) entry which is preliminary data.</text>
</comment>
<dbReference type="InterPro" id="IPR036291">
    <property type="entry name" value="NAD(P)-bd_dom_sf"/>
</dbReference>
<dbReference type="Pfam" id="PF13460">
    <property type="entry name" value="NAD_binding_10"/>
    <property type="match status" value="1"/>
</dbReference>
<dbReference type="SUPFAM" id="SSF51735">
    <property type="entry name" value="NAD(P)-binding Rossmann-fold domains"/>
    <property type="match status" value="1"/>
</dbReference>
<proteinExistence type="predicted"/>
<dbReference type="PANTHER" id="PTHR47129:SF1">
    <property type="entry name" value="NMRA-LIKE DOMAIN-CONTAINING PROTEIN"/>
    <property type="match status" value="1"/>
</dbReference>
<sequence>MTYLIKGATGGFGKYAQQYLKELVSQDEIYVLVRTPEKGRAFSEEGWNVRIGDYADLSAMKQALKGIDRLLFISGVPGNRQAEHRNVVTAAKESGVSYIAYTSFADVEHSTSVLAPDHQFTEKIIKSSGIHHTFLRNNWYLENELPLIHRALKSGQFVYSAGEGKTGWALKREYAEVAAKALAGADFPEILELSGKPVTYKELAKALKEVTGSSIEIVSTTEQTFMKILEQEGIPKSGIQMLIAIQRDIKNHQLDVSSKDFEEALGKPLVSLPEGLKELLK</sequence>
<accession>A0A931AWX1</accession>
<reference evidence="2" key="1">
    <citation type="submission" date="2020-09" db="EMBL/GenBank/DDBJ databases">
        <title>Genomic insights into the novelty and pathogenicity of a unique biofilm-forming Enterococcus sp. bacteria (Enterococcus lacertideformus) identified in reptiles.</title>
        <authorList>
            <person name="Agius J.E."/>
            <person name="Phalen D.N."/>
            <person name="Rose K."/>
            <person name="Eden J.-S."/>
        </authorList>
    </citation>
    <scope>NUCLEOTIDE SEQUENCE</scope>
    <source>
        <strain evidence="2">PHRS 0518</strain>
    </source>
</reference>
<dbReference type="AlphaFoldDB" id="A0A931AWX1"/>